<reference evidence="2 3" key="1">
    <citation type="submission" date="2016-10" db="EMBL/GenBank/DDBJ databases">
        <authorList>
            <person name="de Groot N.N."/>
        </authorList>
    </citation>
    <scope>NUCLEOTIDE SEQUENCE [LARGE SCALE GENOMIC DNA]</scope>
    <source>
        <strain evidence="2 3">DSM 21800</strain>
    </source>
</reference>
<dbReference type="InterPro" id="IPR029063">
    <property type="entry name" value="SAM-dependent_MTases_sf"/>
</dbReference>
<proteinExistence type="predicted"/>
<dbReference type="SUPFAM" id="SSF53335">
    <property type="entry name" value="S-adenosyl-L-methionine-dependent methyltransferases"/>
    <property type="match status" value="1"/>
</dbReference>
<keyword evidence="2" id="KW-0808">Transferase</keyword>
<sequence>MHSRYDAVAQWYARFTADWLPVCVPYLPEDLRDQRVLDLACGNGVLSRLIADRGAAVTAVDSSAGMLRNATPADHVEYREGDATNTGWWDGEQFDGVVSNMALMDIEDLDGALAVIASVTMPAGWVLLSLLHPCFPGREDTGTLSSWPPSDGYSWEGWWTTGSDGVRGHVGAHHRTLSTYLNAVLHAGLEFVEVIEPPADVPRYLVLRCRSRSN</sequence>
<dbReference type="Gene3D" id="3.40.50.150">
    <property type="entry name" value="Vaccinia Virus protein VP39"/>
    <property type="match status" value="1"/>
</dbReference>
<dbReference type="PANTHER" id="PTHR43861">
    <property type="entry name" value="TRANS-ACONITATE 2-METHYLTRANSFERASE-RELATED"/>
    <property type="match status" value="1"/>
</dbReference>
<evidence type="ECO:0000313" key="3">
    <source>
        <dbReference type="Proteomes" id="UP000199103"/>
    </source>
</evidence>
<feature type="domain" description="Methyltransferase type 11" evidence="1">
    <location>
        <begin position="37"/>
        <end position="127"/>
    </location>
</feature>
<evidence type="ECO:0000313" key="2">
    <source>
        <dbReference type="EMBL" id="SDS50986.1"/>
    </source>
</evidence>
<keyword evidence="3" id="KW-1185">Reference proteome</keyword>
<name>A0A1H1STD6_9ACTN</name>
<dbReference type="GO" id="GO:0008757">
    <property type="term" value="F:S-adenosylmethionine-dependent methyltransferase activity"/>
    <property type="evidence" value="ECO:0007669"/>
    <property type="project" value="InterPro"/>
</dbReference>
<protein>
    <submittedName>
        <fullName evidence="2">Methyltransferase domain-containing protein</fullName>
    </submittedName>
</protein>
<dbReference type="CDD" id="cd02440">
    <property type="entry name" value="AdoMet_MTases"/>
    <property type="match status" value="1"/>
</dbReference>
<dbReference type="InterPro" id="IPR013216">
    <property type="entry name" value="Methyltransf_11"/>
</dbReference>
<organism evidence="2 3">
    <name type="scientific">Microlunatus soli</name>
    <dbReference type="NCBI Taxonomy" id="630515"/>
    <lineage>
        <taxon>Bacteria</taxon>
        <taxon>Bacillati</taxon>
        <taxon>Actinomycetota</taxon>
        <taxon>Actinomycetes</taxon>
        <taxon>Propionibacteriales</taxon>
        <taxon>Propionibacteriaceae</taxon>
        <taxon>Microlunatus</taxon>
    </lineage>
</organism>
<evidence type="ECO:0000259" key="1">
    <source>
        <dbReference type="Pfam" id="PF08241"/>
    </source>
</evidence>
<dbReference type="AlphaFoldDB" id="A0A1H1STD6"/>
<accession>A0A1H1STD6</accession>
<keyword evidence="2" id="KW-0489">Methyltransferase</keyword>
<dbReference type="EMBL" id="LT629772">
    <property type="protein sequence ID" value="SDS50986.1"/>
    <property type="molecule type" value="Genomic_DNA"/>
</dbReference>
<dbReference type="Pfam" id="PF08241">
    <property type="entry name" value="Methyltransf_11"/>
    <property type="match status" value="1"/>
</dbReference>
<gene>
    <name evidence="2" type="ORF">SAMN04489812_2123</name>
</gene>
<dbReference type="Proteomes" id="UP000199103">
    <property type="component" value="Chromosome I"/>
</dbReference>
<dbReference type="OrthoDB" id="5566900at2"/>
<dbReference type="STRING" id="630515.SAMN04489812_2123"/>
<dbReference type="GO" id="GO:0032259">
    <property type="term" value="P:methylation"/>
    <property type="evidence" value="ECO:0007669"/>
    <property type="project" value="UniProtKB-KW"/>
</dbReference>